<organism evidence="1 2">
    <name type="scientific">Saguinus oedipus</name>
    <name type="common">Cotton-top tamarin</name>
    <name type="synonym">Oedipomidas oedipus</name>
    <dbReference type="NCBI Taxonomy" id="9490"/>
    <lineage>
        <taxon>Eukaryota</taxon>
        <taxon>Metazoa</taxon>
        <taxon>Chordata</taxon>
        <taxon>Craniata</taxon>
        <taxon>Vertebrata</taxon>
        <taxon>Euteleostomi</taxon>
        <taxon>Mammalia</taxon>
        <taxon>Eutheria</taxon>
        <taxon>Euarchontoglires</taxon>
        <taxon>Primates</taxon>
        <taxon>Haplorrhini</taxon>
        <taxon>Platyrrhini</taxon>
        <taxon>Cebidae</taxon>
        <taxon>Callitrichinae</taxon>
        <taxon>Saguinus</taxon>
    </lineage>
</organism>
<protein>
    <submittedName>
        <fullName evidence="1">Uncharacterized protein</fullName>
    </submittedName>
</protein>
<evidence type="ECO:0000313" key="2">
    <source>
        <dbReference type="Proteomes" id="UP001266305"/>
    </source>
</evidence>
<dbReference type="Proteomes" id="UP001266305">
    <property type="component" value="Unassembled WGS sequence"/>
</dbReference>
<keyword evidence="2" id="KW-1185">Reference proteome</keyword>
<gene>
    <name evidence="1" type="ORF">P7K49_018010</name>
</gene>
<proteinExistence type="predicted"/>
<sequence>MPMDFVVSFNQRPGAVLGPTVQSGAYQDRNGIYAHETSSLGGEKEILTNYFKYSIKLTRAHEEKELALFDVVLRLAPSQDHLPFMLGDNLPDVRSLVRSGPTELLSDSGCLDLCHHMSSQPGSEDPSHNAVTQCLAACRPAAHFTERFCAKTPPEPC</sequence>
<dbReference type="EMBL" id="JASSZA010000008">
    <property type="protein sequence ID" value="KAK2104154.1"/>
    <property type="molecule type" value="Genomic_DNA"/>
</dbReference>
<reference evidence="1 2" key="1">
    <citation type="submission" date="2023-05" db="EMBL/GenBank/DDBJ databases">
        <title>B98-5 Cell Line De Novo Hybrid Assembly: An Optical Mapping Approach.</title>
        <authorList>
            <person name="Kananen K."/>
            <person name="Auerbach J.A."/>
            <person name="Kautto E."/>
            <person name="Blachly J.S."/>
        </authorList>
    </citation>
    <scope>NUCLEOTIDE SEQUENCE [LARGE SCALE GENOMIC DNA]</scope>
    <source>
        <strain evidence="1">B95-8</strain>
        <tissue evidence="1">Cell line</tissue>
    </source>
</reference>
<comment type="caution">
    <text evidence="1">The sequence shown here is derived from an EMBL/GenBank/DDBJ whole genome shotgun (WGS) entry which is preliminary data.</text>
</comment>
<name>A0ABQ9V598_SAGOE</name>
<evidence type="ECO:0000313" key="1">
    <source>
        <dbReference type="EMBL" id="KAK2104154.1"/>
    </source>
</evidence>
<accession>A0ABQ9V598</accession>